<evidence type="ECO:0000313" key="1">
    <source>
        <dbReference type="EMBL" id="CAP79066.1"/>
    </source>
</evidence>
<dbReference type="HOGENOM" id="CLU_2264601_0_0_1"/>
<dbReference type="OMA" id="REYGKGH"/>
<gene>
    <name evidence="1" type="ORF">Pc06g00730</name>
    <name evidence="1" type="ORF">PCH_Pc06g00730</name>
</gene>
<protein>
    <submittedName>
        <fullName evidence="1">Uncharacterized protein</fullName>
    </submittedName>
</protein>
<proteinExistence type="predicted"/>
<dbReference type="Proteomes" id="UP000000724">
    <property type="component" value="Contig Pc00c06"/>
</dbReference>
<dbReference type="EMBL" id="AM920421">
    <property type="protein sequence ID" value="CAP79066.1"/>
    <property type="molecule type" value="Genomic_DNA"/>
</dbReference>
<keyword evidence="2" id="KW-1185">Reference proteome</keyword>
<name>B6GW16_PENRW</name>
<dbReference type="AlphaFoldDB" id="B6GW16"/>
<reference evidence="1 2" key="1">
    <citation type="journal article" date="2008" name="Nat. Biotechnol.">
        <title>Genome sequencing and analysis of the filamentous fungus Penicillium chrysogenum.</title>
        <authorList>
            <person name="van den Berg M.A."/>
            <person name="Albang R."/>
            <person name="Albermann K."/>
            <person name="Badger J.H."/>
            <person name="Daran J.-M."/>
            <person name="Driessen A.J.M."/>
            <person name="Garcia-Estrada C."/>
            <person name="Fedorova N.D."/>
            <person name="Harris D.M."/>
            <person name="Heijne W.H.M."/>
            <person name="Joardar V.S."/>
            <person name="Kiel J.A.K.W."/>
            <person name="Kovalchuk A."/>
            <person name="Martin J.F."/>
            <person name="Nierman W.C."/>
            <person name="Nijland J.G."/>
            <person name="Pronk J.T."/>
            <person name="Roubos J.A."/>
            <person name="van der Klei I.J."/>
            <person name="van Peij N.N.M.E."/>
            <person name="Veenhuis M."/>
            <person name="von Doehren H."/>
            <person name="Wagner C."/>
            <person name="Wortman J.R."/>
            <person name="Bovenberg R.A.L."/>
        </authorList>
    </citation>
    <scope>NUCLEOTIDE SEQUENCE [LARGE SCALE GENOMIC DNA]</scope>
    <source>
        <strain evidence="2">ATCC 28089 / DSM 1075 / NRRL 1951 / Wisconsin 54-1255</strain>
    </source>
</reference>
<sequence length="103" mass="11524">MVGREYGKGHRSSLLSALTTIEKTRDFLDHAFPRPRGLESSRHILIVDTEYSENISDIISLVTMPPHSPYHGSLVPLNLGENIGRRLAIFSRSMKASIVVRLP</sequence>
<evidence type="ECO:0000313" key="2">
    <source>
        <dbReference type="Proteomes" id="UP000000724"/>
    </source>
</evidence>
<accession>B6GW16</accession>
<organism evidence="1 2">
    <name type="scientific">Penicillium rubens (strain ATCC 28089 / DSM 1075 / NRRL 1951 / Wisconsin 54-1255)</name>
    <name type="common">Penicillium chrysogenum</name>
    <dbReference type="NCBI Taxonomy" id="500485"/>
    <lineage>
        <taxon>Eukaryota</taxon>
        <taxon>Fungi</taxon>
        <taxon>Dikarya</taxon>
        <taxon>Ascomycota</taxon>
        <taxon>Pezizomycotina</taxon>
        <taxon>Eurotiomycetes</taxon>
        <taxon>Eurotiomycetidae</taxon>
        <taxon>Eurotiales</taxon>
        <taxon>Aspergillaceae</taxon>
        <taxon>Penicillium</taxon>
        <taxon>Penicillium chrysogenum species complex</taxon>
    </lineage>
</organism>
<dbReference type="VEuPathDB" id="FungiDB:PCH_Pc06g00730"/>